<dbReference type="SUPFAM" id="SSF52540">
    <property type="entry name" value="P-loop containing nucleoside triphosphate hydrolases"/>
    <property type="match status" value="1"/>
</dbReference>
<dbReference type="AlphaFoldDB" id="A0A8H5FA12"/>
<dbReference type="PANTHER" id="PTHR10039">
    <property type="entry name" value="AMELOGENIN"/>
    <property type="match status" value="1"/>
</dbReference>
<keyword evidence="1" id="KW-0677">Repeat</keyword>
<dbReference type="OrthoDB" id="4760524at2759"/>
<evidence type="ECO:0000313" key="4">
    <source>
        <dbReference type="Proteomes" id="UP000567179"/>
    </source>
</evidence>
<proteinExistence type="predicted"/>
<evidence type="ECO:0000313" key="3">
    <source>
        <dbReference type="EMBL" id="KAF5329276.1"/>
    </source>
</evidence>
<evidence type="ECO:0000256" key="1">
    <source>
        <dbReference type="ARBA" id="ARBA00022737"/>
    </source>
</evidence>
<dbReference type="InterPro" id="IPR056884">
    <property type="entry name" value="NPHP3-like_N"/>
</dbReference>
<organism evidence="3 4">
    <name type="scientific">Psilocybe cf. subviscida</name>
    <dbReference type="NCBI Taxonomy" id="2480587"/>
    <lineage>
        <taxon>Eukaryota</taxon>
        <taxon>Fungi</taxon>
        <taxon>Dikarya</taxon>
        <taxon>Basidiomycota</taxon>
        <taxon>Agaricomycotina</taxon>
        <taxon>Agaricomycetes</taxon>
        <taxon>Agaricomycetidae</taxon>
        <taxon>Agaricales</taxon>
        <taxon>Agaricineae</taxon>
        <taxon>Strophariaceae</taxon>
        <taxon>Psilocybe</taxon>
    </lineage>
</organism>
<name>A0A8H5FA12_9AGAR</name>
<accession>A0A8H5FA12</accession>
<protein>
    <recommendedName>
        <fullName evidence="2">Nephrocystin 3-like N-terminal domain-containing protein</fullName>
    </recommendedName>
</protein>
<comment type="caution">
    <text evidence="3">The sequence shown here is derived from an EMBL/GenBank/DDBJ whole genome shotgun (WGS) entry which is preliminary data.</text>
</comment>
<evidence type="ECO:0000259" key="2">
    <source>
        <dbReference type="Pfam" id="PF24883"/>
    </source>
</evidence>
<feature type="domain" description="Nephrocystin 3-like N-terminal" evidence="2">
    <location>
        <begin position="84"/>
        <end position="240"/>
    </location>
</feature>
<dbReference type="InterPro" id="IPR027417">
    <property type="entry name" value="P-loop_NTPase"/>
</dbReference>
<reference evidence="3 4" key="1">
    <citation type="journal article" date="2020" name="ISME J.">
        <title>Uncovering the hidden diversity of litter-decomposition mechanisms in mushroom-forming fungi.</title>
        <authorList>
            <person name="Floudas D."/>
            <person name="Bentzer J."/>
            <person name="Ahren D."/>
            <person name="Johansson T."/>
            <person name="Persson P."/>
            <person name="Tunlid A."/>
        </authorList>
    </citation>
    <scope>NUCLEOTIDE SEQUENCE [LARGE SCALE GENOMIC DNA]</scope>
    <source>
        <strain evidence="3 4">CBS 101986</strain>
    </source>
</reference>
<dbReference type="Proteomes" id="UP000567179">
    <property type="component" value="Unassembled WGS sequence"/>
</dbReference>
<sequence length="476" mass="53417">MDMINLSHAHATLNGGTYAQMNNNGSIHTHVTNILHKGPWDILQAAAAPSAFHNSDADDASRCHPNTRIAVINELRDFALRRGDAGHTQIVWMNGAAGAGKSAIARSLCEESSETNFLLASFFFKRTDESRDKHTSFVATITYQIYGNVPPQYQALILAVIGHDPLIFNRSVDAQFQALILTPLHDLFESGYFANIGQRLIVVDGLDECCTVRGQIDILKAIQKLSQRADIPFIFLIASRPEREIQSFFRSSSIVHLLYQLELNDTYEPDDDIERFLREKLQDARETHQFKNSIPREWPSNESIQALVQKSSGQFIYASVVVKYVTSNRRPPHKCLDGVLKLCPPKGDLPFAELDALYSHIFSGVRDIDAVRLIIGCTVADSKWGTFTIEWLALTEGLDPDDYFSALSDLWSVLSIRKHNGGHCINILHKSLPDYLCNPARSWKYYIDINYVLSKCAAKCLQFIQGAHQEVKHSAV</sequence>
<dbReference type="EMBL" id="JAACJJ010000002">
    <property type="protein sequence ID" value="KAF5329276.1"/>
    <property type="molecule type" value="Genomic_DNA"/>
</dbReference>
<gene>
    <name evidence="3" type="ORF">D9619_009352</name>
</gene>
<dbReference type="Gene3D" id="3.40.50.300">
    <property type="entry name" value="P-loop containing nucleotide triphosphate hydrolases"/>
    <property type="match status" value="1"/>
</dbReference>
<dbReference type="PANTHER" id="PTHR10039:SF14">
    <property type="entry name" value="NACHT DOMAIN-CONTAINING PROTEIN"/>
    <property type="match status" value="1"/>
</dbReference>
<keyword evidence="4" id="KW-1185">Reference proteome</keyword>
<dbReference type="Pfam" id="PF24883">
    <property type="entry name" value="NPHP3_N"/>
    <property type="match status" value="1"/>
</dbReference>